<keyword evidence="8" id="KW-1133">Transmembrane helix</keyword>
<dbReference type="EC" id="2.7.13.3" evidence="2"/>
<evidence type="ECO:0000256" key="6">
    <source>
        <dbReference type="ARBA" id="ARBA00022777"/>
    </source>
</evidence>
<reference evidence="10" key="2">
    <citation type="submission" date="2020-09" db="EMBL/GenBank/DDBJ databases">
        <authorList>
            <person name="Sun Q."/>
            <person name="Zhou Y."/>
        </authorList>
    </citation>
    <scope>NUCLEOTIDE SEQUENCE</scope>
    <source>
        <strain evidence="10">CGMCC 1.15519</strain>
    </source>
</reference>
<feature type="domain" description="Histidine kinase" evidence="9">
    <location>
        <begin position="352"/>
        <end position="548"/>
    </location>
</feature>
<proteinExistence type="predicted"/>
<keyword evidence="4" id="KW-0808">Transferase</keyword>
<name>A0A917E7K8_9SPHN</name>
<dbReference type="InterPro" id="IPR011495">
    <property type="entry name" value="Sig_transdc_His_kin_sub2_dim/P"/>
</dbReference>
<protein>
    <recommendedName>
        <fullName evidence="2">histidine kinase</fullName>
        <ecNumber evidence="2">2.7.13.3</ecNumber>
    </recommendedName>
</protein>
<evidence type="ECO:0000313" key="10">
    <source>
        <dbReference type="EMBL" id="GGE12919.1"/>
    </source>
</evidence>
<keyword evidence="8" id="KW-0812">Transmembrane</keyword>
<dbReference type="AlphaFoldDB" id="A0A917E7K8"/>
<keyword evidence="3" id="KW-0597">Phosphoprotein</keyword>
<evidence type="ECO:0000256" key="3">
    <source>
        <dbReference type="ARBA" id="ARBA00022553"/>
    </source>
</evidence>
<dbReference type="Pfam" id="PF02518">
    <property type="entry name" value="HATPase_c"/>
    <property type="match status" value="1"/>
</dbReference>
<evidence type="ECO:0000256" key="2">
    <source>
        <dbReference type="ARBA" id="ARBA00012438"/>
    </source>
</evidence>
<evidence type="ECO:0000256" key="5">
    <source>
        <dbReference type="ARBA" id="ARBA00022741"/>
    </source>
</evidence>
<dbReference type="PROSITE" id="PS50109">
    <property type="entry name" value="HIS_KIN"/>
    <property type="match status" value="1"/>
</dbReference>
<dbReference type="SMART" id="SM00387">
    <property type="entry name" value="HATPase_c"/>
    <property type="match status" value="1"/>
</dbReference>
<feature type="transmembrane region" description="Helical" evidence="8">
    <location>
        <begin position="263"/>
        <end position="289"/>
    </location>
</feature>
<keyword evidence="11" id="KW-1185">Reference proteome</keyword>
<dbReference type="GO" id="GO:0005524">
    <property type="term" value="F:ATP binding"/>
    <property type="evidence" value="ECO:0007669"/>
    <property type="project" value="UniProtKB-KW"/>
</dbReference>
<dbReference type="CDD" id="cd12914">
    <property type="entry name" value="PDC1_DGC_like"/>
    <property type="match status" value="1"/>
</dbReference>
<keyword evidence="6 10" id="KW-0418">Kinase</keyword>
<keyword evidence="7" id="KW-0067">ATP-binding</keyword>
<comment type="catalytic activity">
    <reaction evidence="1">
        <text>ATP + protein L-histidine = ADP + protein N-phospho-L-histidine.</text>
        <dbReference type="EC" id="2.7.13.3"/>
    </reaction>
</comment>
<organism evidence="10 11">
    <name type="scientific">Sandarakinorhabdus glacialis</name>
    <dbReference type="NCBI Taxonomy" id="1614636"/>
    <lineage>
        <taxon>Bacteria</taxon>
        <taxon>Pseudomonadati</taxon>
        <taxon>Pseudomonadota</taxon>
        <taxon>Alphaproteobacteria</taxon>
        <taxon>Sphingomonadales</taxon>
        <taxon>Sphingosinicellaceae</taxon>
        <taxon>Sandarakinorhabdus</taxon>
    </lineage>
</organism>
<evidence type="ECO:0000259" key="9">
    <source>
        <dbReference type="PROSITE" id="PS50109"/>
    </source>
</evidence>
<dbReference type="Gene3D" id="3.30.565.10">
    <property type="entry name" value="Histidine kinase-like ATPase, C-terminal domain"/>
    <property type="match status" value="1"/>
</dbReference>
<dbReference type="EMBL" id="BMJM01000006">
    <property type="protein sequence ID" value="GGE12919.1"/>
    <property type="molecule type" value="Genomic_DNA"/>
</dbReference>
<gene>
    <name evidence="10" type="primary">phyK</name>
    <name evidence="10" type="ORF">GCM10011529_19120</name>
</gene>
<evidence type="ECO:0000256" key="7">
    <source>
        <dbReference type="ARBA" id="ARBA00022840"/>
    </source>
</evidence>
<dbReference type="InterPro" id="IPR003594">
    <property type="entry name" value="HATPase_dom"/>
</dbReference>
<evidence type="ECO:0000256" key="1">
    <source>
        <dbReference type="ARBA" id="ARBA00000085"/>
    </source>
</evidence>
<dbReference type="InterPro" id="IPR036890">
    <property type="entry name" value="HATPase_C_sf"/>
</dbReference>
<dbReference type="GO" id="GO:0004673">
    <property type="term" value="F:protein histidine kinase activity"/>
    <property type="evidence" value="ECO:0007669"/>
    <property type="project" value="UniProtKB-EC"/>
</dbReference>
<dbReference type="InterPro" id="IPR005467">
    <property type="entry name" value="His_kinase_dom"/>
</dbReference>
<evidence type="ECO:0000313" key="11">
    <source>
        <dbReference type="Proteomes" id="UP000635071"/>
    </source>
</evidence>
<dbReference type="SUPFAM" id="SSF55874">
    <property type="entry name" value="ATPase domain of HSP90 chaperone/DNA topoisomerase II/histidine kinase"/>
    <property type="match status" value="1"/>
</dbReference>
<reference evidence="10" key="1">
    <citation type="journal article" date="2014" name="Int. J. Syst. Evol. Microbiol.">
        <title>Complete genome sequence of Corynebacterium casei LMG S-19264T (=DSM 44701T), isolated from a smear-ripened cheese.</title>
        <authorList>
            <consortium name="US DOE Joint Genome Institute (JGI-PGF)"/>
            <person name="Walter F."/>
            <person name="Albersmeier A."/>
            <person name="Kalinowski J."/>
            <person name="Ruckert C."/>
        </authorList>
    </citation>
    <scope>NUCLEOTIDE SEQUENCE</scope>
    <source>
        <strain evidence="10">CGMCC 1.15519</strain>
    </source>
</reference>
<keyword evidence="5" id="KW-0547">Nucleotide-binding</keyword>
<evidence type="ECO:0000256" key="8">
    <source>
        <dbReference type="SAM" id="Phobius"/>
    </source>
</evidence>
<dbReference type="Pfam" id="PF07568">
    <property type="entry name" value="HisKA_2"/>
    <property type="match status" value="1"/>
</dbReference>
<evidence type="ECO:0000256" key="4">
    <source>
        <dbReference type="ARBA" id="ARBA00022679"/>
    </source>
</evidence>
<dbReference type="RefSeq" id="WP_188762733.1">
    <property type="nucleotide sequence ID" value="NZ_BMJM01000006.1"/>
</dbReference>
<dbReference type="PANTHER" id="PTHR41523:SF8">
    <property type="entry name" value="ETHYLENE RESPONSE SENSOR PROTEIN"/>
    <property type="match status" value="1"/>
</dbReference>
<dbReference type="PANTHER" id="PTHR41523">
    <property type="entry name" value="TWO-COMPONENT SYSTEM SENSOR PROTEIN"/>
    <property type="match status" value="1"/>
</dbReference>
<keyword evidence="8" id="KW-0472">Membrane</keyword>
<dbReference type="Proteomes" id="UP000635071">
    <property type="component" value="Unassembled WGS sequence"/>
</dbReference>
<dbReference type="Gene3D" id="3.30.450.20">
    <property type="entry name" value="PAS domain"/>
    <property type="match status" value="2"/>
</dbReference>
<accession>A0A917E7K8</accession>
<comment type="caution">
    <text evidence="10">The sequence shown here is derived from an EMBL/GenBank/DDBJ whole genome shotgun (WGS) entry which is preliminary data.</text>
</comment>
<sequence>MLLLLVAALLPITALSIVQGLVRLDHRRAAMVGQLSRSALSLADSNQALLSGTEATLRIVALNPLVTLGGPACIDVLRQASATSDALANLSRYDAQGRMVCAASGPATAYAIADRDWWARVARHRTALVSDATWGMWSLRRVMTMTVPLFAADGRFDGSMAASVDLAWLGEQLRIRVGDSRTGVAIVSDSGQVLMASKTLPSFDVTTVSGEVNRVRDAGGTAWSYTVVPLVAAGTDQNGLYVVYADAEPERFGLPWWQTLIDFVLPVLAILMASIAIWVGAEWLVLCWLRDLQRLAMQYAGGDYLRRSVNFIEAPSEIRSVAAALYRMSGAVSERDRTLREALAKQRVLAREVHHRVKNNFQVVMSLLSLQSSRLADGTARNAIDHARRRISALALVHRQLYESGELTTVSSRMLLGALCEQFTPKAYVGDAAVELHCDIDDVPLNIDTAVPLTLWLVETVSNALHHGFPPPATGRVDLVMRSDGEQAVLTVSDNGVGLDSGGFGPAAGGGQGLRLIRALASQLRGTSRVGGRETGGTEARLEFPILTEVSTFEGMS</sequence>